<keyword evidence="4" id="KW-0677">Repeat</keyword>
<dbReference type="FunFam" id="2.30.30.140:FF:000018">
    <property type="entry name" value="Serine/threonine-protein kinase 31"/>
    <property type="match status" value="1"/>
</dbReference>
<gene>
    <name evidence="8" type="ORF">HUG17_7840</name>
</gene>
<dbReference type="PROSITE" id="PS50304">
    <property type="entry name" value="TUDOR"/>
    <property type="match status" value="1"/>
</dbReference>
<dbReference type="EMBL" id="SDOV01000005">
    <property type="protein sequence ID" value="KAH7640373.1"/>
    <property type="molecule type" value="Genomic_DNA"/>
</dbReference>
<evidence type="ECO:0000259" key="6">
    <source>
        <dbReference type="PROSITE" id="PS50304"/>
    </source>
</evidence>
<name>A0A9D4SG36_DERFA</name>
<dbReference type="Gene3D" id="2.30.30.140">
    <property type="match status" value="1"/>
</dbReference>
<dbReference type="AlphaFoldDB" id="A0A9D4SG36"/>
<dbReference type="InterPro" id="IPR016685">
    <property type="entry name" value="Silence_cplx_Nase-comp_TudorSN"/>
</dbReference>
<dbReference type="Pfam" id="PF00567">
    <property type="entry name" value="TUDOR"/>
    <property type="match status" value="1"/>
</dbReference>
<dbReference type="PROSITE" id="PS50830">
    <property type="entry name" value="TNASE_3"/>
    <property type="match status" value="4"/>
</dbReference>
<dbReference type="SMART" id="SM00318">
    <property type="entry name" value="SNc"/>
    <property type="match status" value="4"/>
</dbReference>
<feature type="domain" description="TNase-like" evidence="7">
    <location>
        <begin position="171"/>
        <end position="306"/>
    </location>
</feature>
<dbReference type="CDD" id="cd20433">
    <property type="entry name" value="Tudor_TDRD11"/>
    <property type="match status" value="1"/>
</dbReference>
<dbReference type="SUPFAM" id="SSF50199">
    <property type="entry name" value="Staphylococcal nuclease"/>
    <property type="match status" value="5"/>
</dbReference>
<dbReference type="FunFam" id="2.40.50.90:FF:000018">
    <property type="entry name" value="Ribonuclease"/>
    <property type="match status" value="1"/>
</dbReference>
<accession>A0A9D4SG36</accession>
<dbReference type="OrthoDB" id="10023235at2759"/>
<dbReference type="GO" id="GO:0006402">
    <property type="term" value="P:mRNA catabolic process"/>
    <property type="evidence" value="ECO:0007669"/>
    <property type="project" value="UniProtKB-UniRule"/>
</dbReference>
<reference evidence="8" key="1">
    <citation type="submission" date="2020-06" db="EMBL/GenBank/DDBJ databases">
        <authorList>
            <person name="Ji K."/>
            <person name="Li J."/>
        </authorList>
    </citation>
    <scope>NUCLEOTIDE SEQUENCE</scope>
    <source>
        <strain evidence="8">JKM2019</strain>
        <tissue evidence="8">Whole body</tissue>
    </source>
</reference>
<evidence type="ECO:0000259" key="7">
    <source>
        <dbReference type="PROSITE" id="PS50830"/>
    </source>
</evidence>
<dbReference type="PANTHER" id="PTHR12302">
    <property type="entry name" value="EBNA2 BINDING PROTEIN P100"/>
    <property type="match status" value="1"/>
</dbReference>
<dbReference type="SMART" id="SM00333">
    <property type="entry name" value="TUDOR"/>
    <property type="match status" value="1"/>
</dbReference>
<evidence type="ECO:0000256" key="2">
    <source>
        <dbReference type="ARBA" id="ARBA00017230"/>
    </source>
</evidence>
<dbReference type="GO" id="GO:0004518">
    <property type="term" value="F:nuclease activity"/>
    <property type="evidence" value="ECO:0007669"/>
    <property type="project" value="TreeGrafter"/>
</dbReference>
<dbReference type="GO" id="GO:0005634">
    <property type="term" value="C:nucleus"/>
    <property type="evidence" value="ECO:0007669"/>
    <property type="project" value="TreeGrafter"/>
</dbReference>
<feature type="domain" description="Tudor" evidence="6">
    <location>
        <begin position="716"/>
        <end position="775"/>
    </location>
</feature>
<feature type="domain" description="TNase-like" evidence="7">
    <location>
        <begin position="6"/>
        <end position="151"/>
    </location>
</feature>
<dbReference type="Pfam" id="PF00565">
    <property type="entry name" value="SNase"/>
    <property type="match status" value="5"/>
</dbReference>
<dbReference type="InterPro" id="IPR016071">
    <property type="entry name" value="Staphylococal_nuclease_OB-fold"/>
</dbReference>
<reference evidence="8" key="2">
    <citation type="journal article" date="2021" name="World Allergy Organ. J.">
        <title>Chromosome-level assembly of Dermatophagoides farinae genome and transcriptome reveals two novel allergens Der f 37 and Der f 39.</title>
        <authorList>
            <person name="Chen J."/>
            <person name="Cai Z."/>
            <person name="Fan D."/>
            <person name="Hu J."/>
            <person name="Hou Y."/>
            <person name="He Y."/>
            <person name="Zhang Z."/>
            <person name="Zhao Z."/>
            <person name="Gao P."/>
            <person name="Hu W."/>
            <person name="Sun J."/>
            <person name="Li J."/>
            <person name="Ji K."/>
        </authorList>
    </citation>
    <scope>NUCLEOTIDE SEQUENCE</scope>
    <source>
        <strain evidence="8">JKM2019</strain>
    </source>
</reference>
<evidence type="ECO:0000256" key="1">
    <source>
        <dbReference type="ARBA" id="ARBA00004496"/>
    </source>
</evidence>
<protein>
    <recommendedName>
        <fullName evidence="2">Staphylococcal nuclease domain-containing protein 1</fullName>
    </recommendedName>
</protein>
<dbReference type="Gene3D" id="2.40.50.90">
    <property type="match status" value="5"/>
</dbReference>
<feature type="domain" description="TNase-like" evidence="7">
    <location>
        <begin position="514"/>
        <end position="637"/>
    </location>
</feature>
<evidence type="ECO:0000313" key="8">
    <source>
        <dbReference type="EMBL" id="KAH7640373.1"/>
    </source>
</evidence>
<evidence type="ECO:0000256" key="5">
    <source>
        <dbReference type="PIRNR" id="PIRNR017179"/>
    </source>
</evidence>
<dbReference type="FunFam" id="2.40.50.90:FF:000001">
    <property type="entry name" value="Staphylococcal nuclease domain-containing protein"/>
    <property type="match status" value="1"/>
</dbReference>
<dbReference type="InterPro" id="IPR002999">
    <property type="entry name" value="Tudor"/>
</dbReference>
<dbReference type="InterPro" id="IPR047386">
    <property type="entry name" value="Tudor_TDRD11"/>
</dbReference>
<dbReference type="GO" id="GO:0003723">
    <property type="term" value="F:RNA binding"/>
    <property type="evidence" value="ECO:0007669"/>
    <property type="project" value="UniProtKB-UniRule"/>
</dbReference>
<dbReference type="GO" id="GO:0031332">
    <property type="term" value="C:RNAi effector complex"/>
    <property type="evidence" value="ECO:0007669"/>
    <property type="project" value="InterPro"/>
</dbReference>
<dbReference type="FunFam" id="2.40.50.90:FF:000002">
    <property type="entry name" value="Staphylococcal nuclease domain-containing protein"/>
    <property type="match status" value="1"/>
</dbReference>
<dbReference type="GO" id="GO:0031047">
    <property type="term" value="P:regulatory ncRNA-mediated gene silencing"/>
    <property type="evidence" value="ECO:0007669"/>
    <property type="project" value="UniProtKB-UniRule"/>
</dbReference>
<proteinExistence type="predicted"/>
<organism evidence="8">
    <name type="scientific">Dermatophagoides farinae</name>
    <name type="common">American house dust mite</name>
    <dbReference type="NCBI Taxonomy" id="6954"/>
    <lineage>
        <taxon>Eukaryota</taxon>
        <taxon>Metazoa</taxon>
        <taxon>Ecdysozoa</taxon>
        <taxon>Arthropoda</taxon>
        <taxon>Chelicerata</taxon>
        <taxon>Arachnida</taxon>
        <taxon>Acari</taxon>
        <taxon>Acariformes</taxon>
        <taxon>Sarcoptiformes</taxon>
        <taxon>Astigmata</taxon>
        <taxon>Psoroptidia</taxon>
        <taxon>Analgoidea</taxon>
        <taxon>Pyroglyphidae</taxon>
        <taxon>Dermatophagoidinae</taxon>
        <taxon>Dermatophagoides</taxon>
    </lineage>
</organism>
<dbReference type="PIRSF" id="PIRSF017179">
    <property type="entry name" value="RISC-Tudor-SN"/>
    <property type="match status" value="1"/>
</dbReference>
<sequence>MSSPQTLQHAIVKSVQSGDSIIIRSQPKGGPPPEKQINLAYLLAPKISRKLPDGSHTADEPFAWESREFLRKKLVGKVIQFRVEYKVPFGNNQRECATIFLASENINETLVNEGLVDVVKRAQNKDNPDVVRLIELEEAVKSSKSKGKWAGNAIKRTILQDFENGQSFIGKNMDGIVEHVRDGSTMKIGLFLPSSDQSSVTYQMVMVVLSGVRCPQTNEPFGEEARFFTESRLLQRDVLVHVEQINPGGNTVVATITFMDRDIAEYLLREGYAKCIDRTLGLTKDPKKLRTIENEAKSRKLRIWKDFKETARSSSSVNFDAKVLEISSADSLVIQHNDTKEIKKIFLASIRAPRLVNDDGQTVLASSGGGGGGGTDTKKQFRPLYDIPFMFEAREFLRKRLIGKTVKVRVDYVQPKNENFPEKTCSTVLTGDGQNIAEQLVLNGLATVVKYRQDDDQRASDYDSYLAAEQKAQKNNKGLHSNKTDAGMVRIADLSVDLSKAKSMAPFLTRWTGLRREAVIEYVFPSSTKLKVYIPKESCLINLVLSGVNTPRPNDPMLADAVRHVRLRVLQRDVHVEIETVDKIGNYIGSVYYDKNNNLALDLVRNGLLSVREYNKNMELNNVETEAKTARRGIWKDYKEEVAVENVEEIDLDGDNETAPVVDDVAQRKRVIITNLAKDFTSFHAQQVKDGPEIEAMLLRLRQEATANPPIAGSYRPKKGDLVMAKFSEDGLWYRARVEKTVTANESQVIYIDYGNRETLDNKNIASLPLGNFTSIPAAAKEYAFAFVFPDTDEEFVDEVRAVFMNVTANKVVLLKTEYKDVGNGLEAATLLDEINKKDIVLQMVKDGWLFVDTKTRRDRRLLKKVGEYKEAQEYAKKNGLNLWQYGDVTPDDAKEFGYPNH</sequence>
<evidence type="ECO:0000256" key="4">
    <source>
        <dbReference type="ARBA" id="ARBA00022737"/>
    </source>
</evidence>
<feature type="domain" description="TNase-like" evidence="7">
    <location>
        <begin position="317"/>
        <end position="482"/>
    </location>
</feature>
<comment type="subcellular location">
    <subcellularLocation>
        <location evidence="1 5">Cytoplasm</location>
    </subcellularLocation>
</comment>
<evidence type="ECO:0000256" key="3">
    <source>
        <dbReference type="ARBA" id="ARBA00022490"/>
    </source>
</evidence>
<dbReference type="InterPro" id="IPR035437">
    <property type="entry name" value="SNase_OB-fold_sf"/>
</dbReference>
<keyword evidence="3 5" id="KW-0963">Cytoplasm</keyword>
<dbReference type="PANTHER" id="PTHR12302:SF2">
    <property type="entry name" value="STAPHYLOCOCCAL NUCLEASE DOMAIN-CONTAINING PROTEIN 1"/>
    <property type="match status" value="1"/>
</dbReference>
<comment type="caution">
    <text evidence="8">The sequence shown here is derived from an EMBL/GenBank/DDBJ whole genome shotgun (WGS) entry which is preliminary data.</text>
</comment>
<dbReference type="GO" id="GO:0005829">
    <property type="term" value="C:cytosol"/>
    <property type="evidence" value="ECO:0007669"/>
    <property type="project" value="UniProtKB-UniRule"/>
</dbReference>
<dbReference type="Proteomes" id="UP000828236">
    <property type="component" value="Unassembled WGS sequence"/>
</dbReference>
<dbReference type="SUPFAM" id="SSF63748">
    <property type="entry name" value="Tudor/PWWP/MBT"/>
    <property type="match status" value="1"/>
</dbReference>